<feature type="region of interest" description="Disordered" evidence="11">
    <location>
        <begin position="1019"/>
        <end position="1096"/>
    </location>
</feature>
<evidence type="ECO:0000259" key="13">
    <source>
        <dbReference type="SMART" id="SM00487"/>
    </source>
</evidence>
<dbReference type="InterPro" id="IPR036388">
    <property type="entry name" value="WH-like_DNA-bd_sf"/>
</dbReference>
<keyword evidence="7" id="KW-0238">DNA-binding</keyword>
<feature type="region of interest" description="Disordered" evidence="11">
    <location>
        <begin position="65"/>
        <end position="99"/>
    </location>
</feature>
<evidence type="ECO:0000256" key="2">
    <source>
        <dbReference type="ARBA" id="ARBA00005446"/>
    </source>
</evidence>
<evidence type="ECO:0000256" key="10">
    <source>
        <dbReference type="ARBA" id="ARBA00034808"/>
    </source>
</evidence>
<dbReference type="Pfam" id="PF09382">
    <property type="entry name" value="RQC"/>
    <property type="match status" value="1"/>
</dbReference>
<dbReference type="SUPFAM" id="SSF46785">
    <property type="entry name" value="Winged helix' DNA-binding domain"/>
    <property type="match status" value="1"/>
</dbReference>
<dbReference type="GO" id="GO:0005737">
    <property type="term" value="C:cytoplasm"/>
    <property type="evidence" value="ECO:0007669"/>
    <property type="project" value="TreeGrafter"/>
</dbReference>
<dbReference type="SUPFAM" id="SSF52540">
    <property type="entry name" value="P-loop containing nucleoside triphosphate hydrolases"/>
    <property type="match status" value="1"/>
</dbReference>
<dbReference type="CDD" id="cd18794">
    <property type="entry name" value="SF2_C_RecQ"/>
    <property type="match status" value="1"/>
</dbReference>
<feature type="compositionally biased region" description="Polar residues" evidence="11">
    <location>
        <begin position="65"/>
        <end position="84"/>
    </location>
</feature>
<evidence type="ECO:0000256" key="6">
    <source>
        <dbReference type="ARBA" id="ARBA00022840"/>
    </source>
</evidence>
<comment type="similarity">
    <text evidence="2">Belongs to the helicase family. RecQ subfamily.</text>
</comment>
<sequence length="1096" mass="122894">MFSESLHERSSKLQEMVERFVSQVRGFNAQELDKICSSNSEVPSLLDMTITNVDQMNEILTLANQQKRVTSSPSDLSKNSNNNDGVHKSDSQSGHVDDVEDDLSFDLALEEELENELRDNAASQDTGQASFSFVSNEIDDEFDDDDDDALDALLEAVAKSAPSNENDQSVAEDLDQPVDPKYLHILKVYFGYSKFRHMQWKIINSILNFKKDNCVVMPTGHGKSLCYQFPSVFSGRTSIVISPLLSLMQDQVSALNSANIPACCLDSSQTNSRSTIEDLYSGEYRFLYITPEYAILSIQLIEQLHKEIGIDVIAIDEAHCVSQWGHDFRSAYRHLAKIRLNLPQIPVVALTATATPDVMKDICDNLKLVKPIVTCTGFNRPNLFLSVKPKSGNPAGDLKPLMVPRDNGYDSDNSTIIYCPTKKATAEICSVIEGFGISCRTYHAGMSDKARKESHRKFINNEIQVVVATIAFGMGIDKRDIRTVIHYGAPRDIESYYQEIGRAGRDGLPSLCRVFHAPADFNIHRFFVKDIANKSFRSHRLKMLSKMETFLNTTSCRRKLLLEHFEDKNASQIGGGEDCCDNCLKRMESERRRKFMESGNQLHTVKIPDFGKPSDYGQEARYFLEAIQMMKGYCGIATVALFLMGSADKKVLRYTSDPNYGIGKYKNKKFWVAFGRALVCEGYLEEVATKNSFWISISVSTKGKSWLKQAKQDDEYKLELTPTQAMIAEERVRIREPVASSAYTSSSSSSFDFDKYTRAKPSVLPNQPSTATAASSVVKMQPSVPEVDERVEALQIRLYRLLAKLRNDFAQEYDLPPHAIASNKILLDIVRIRPKDKKSMLKIEEFPQAKVEKYGDIFLNSLVPFCKDNDLQLDNFPDVEFEEPNFEDLNVSLLPKLDLSSLSETQLTSYHLFATDNKSLDEISQARNLKISTVLNHLCAAIEAGANLVIERLGLPLSTYNQISAVITGPKISYNVSRLTQIKDVLPSTVDFNQIKLVISLLKQKMGFKTTVTGETFLLKPKEESDSSPAQSPKAEAKEEPQQQQQKPQQQQQQSQQKPKPQAAGGSGGGTGDSTKRKLPFWMMSKPASMSKKQKP</sequence>
<dbReference type="InterPro" id="IPR004589">
    <property type="entry name" value="DNA_helicase_ATP-dep_RecQ"/>
</dbReference>
<dbReference type="GO" id="GO:0009378">
    <property type="term" value="F:four-way junction helicase activity"/>
    <property type="evidence" value="ECO:0007669"/>
    <property type="project" value="TreeGrafter"/>
</dbReference>
<dbReference type="Pfam" id="PF14493">
    <property type="entry name" value="HTH_40"/>
    <property type="match status" value="1"/>
</dbReference>
<keyword evidence="5 16" id="KW-0347">Helicase</keyword>
<dbReference type="Gene3D" id="3.40.50.300">
    <property type="entry name" value="P-loop containing nucleotide triphosphate hydrolases"/>
    <property type="match status" value="2"/>
</dbReference>
<dbReference type="GO" id="GO:0006260">
    <property type="term" value="P:DNA replication"/>
    <property type="evidence" value="ECO:0007669"/>
    <property type="project" value="InterPro"/>
</dbReference>
<dbReference type="Pfam" id="PF00270">
    <property type="entry name" value="DEAD"/>
    <property type="match status" value="1"/>
</dbReference>
<evidence type="ECO:0000259" key="14">
    <source>
        <dbReference type="SMART" id="SM00490"/>
    </source>
</evidence>
<reference evidence="16" key="1">
    <citation type="submission" date="2023-08" db="EMBL/GenBank/DDBJ databases">
        <authorList>
            <person name="Alioto T."/>
            <person name="Alioto T."/>
            <person name="Gomez Garrido J."/>
        </authorList>
    </citation>
    <scope>NUCLEOTIDE SEQUENCE</scope>
</reference>
<dbReference type="PANTHER" id="PTHR13710:SF120">
    <property type="entry name" value="BIFUNCTIONAL 3'-5' EXONUCLEASE_ATP-DEPENDENT HELICASE WRN"/>
    <property type="match status" value="1"/>
</dbReference>
<comment type="catalytic activity">
    <reaction evidence="9">
        <text>Couples ATP hydrolysis with the unwinding of duplex DNA by translocating in the 3'-5' direction.</text>
        <dbReference type="EC" id="5.6.2.4"/>
    </reaction>
</comment>
<dbReference type="InterPro" id="IPR018982">
    <property type="entry name" value="RQC_domain"/>
</dbReference>
<feature type="domain" description="Helicase ATP-binding" evidence="13">
    <location>
        <begin position="191"/>
        <end position="388"/>
    </location>
</feature>
<evidence type="ECO:0000256" key="4">
    <source>
        <dbReference type="ARBA" id="ARBA00022801"/>
    </source>
</evidence>
<feature type="domain" description="Helicase C-terminal" evidence="14">
    <location>
        <begin position="426"/>
        <end position="507"/>
    </location>
</feature>
<evidence type="ECO:0000256" key="3">
    <source>
        <dbReference type="ARBA" id="ARBA00022741"/>
    </source>
</evidence>
<dbReference type="InterPro" id="IPR027417">
    <property type="entry name" value="P-loop_NTPase"/>
</dbReference>
<dbReference type="EC" id="5.6.2.4" evidence="10"/>
<accession>A0AA36BX62</accession>
<dbReference type="SUPFAM" id="SSF47819">
    <property type="entry name" value="HRDC-like"/>
    <property type="match status" value="1"/>
</dbReference>
<evidence type="ECO:0000259" key="12">
    <source>
        <dbReference type="SMART" id="SM00341"/>
    </source>
</evidence>
<dbReference type="Gene3D" id="1.10.10.10">
    <property type="entry name" value="Winged helix-like DNA-binding domain superfamily/Winged helix DNA-binding domain"/>
    <property type="match status" value="1"/>
</dbReference>
<dbReference type="Pfam" id="PF16124">
    <property type="entry name" value="RecQ_Zn_bind"/>
    <property type="match status" value="1"/>
</dbReference>
<dbReference type="Proteomes" id="UP001162480">
    <property type="component" value="Chromosome 27"/>
</dbReference>
<evidence type="ECO:0000256" key="8">
    <source>
        <dbReference type="ARBA" id="ARBA00023235"/>
    </source>
</evidence>
<dbReference type="EMBL" id="OX597840">
    <property type="protein sequence ID" value="CAI9741868.1"/>
    <property type="molecule type" value="Genomic_DNA"/>
</dbReference>
<evidence type="ECO:0000256" key="7">
    <source>
        <dbReference type="ARBA" id="ARBA00023125"/>
    </source>
</evidence>
<dbReference type="GO" id="GO:0005694">
    <property type="term" value="C:chromosome"/>
    <property type="evidence" value="ECO:0007669"/>
    <property type="project" value="TreeGrafter"/>
</dbReference>
<dbReference type="GO" id="GO:0000724">
    <property type="term" value="P:double-strand break repair via homologous recombination"/>
    <property type="evidence" value="ECO:0007669"/>
    <property type="project" value="TreeGrafter"/>
</dbReference>
<proteinExistence type="inferred from homology"/>
<keyword evidence="8" id="KW-0413">Isomerase</keyword>
<dbReference type="Pfam" id="PF00271">
    <property type="entry name" value="Helicase_C"/>
    <property type="match status" value="1"/>
</dbReference>
<dbReference type="NCBIfam" id="TIGR00614">
    <property type="entry name" value="recQ_fam"/>
    <property type="match status" value="1"/>
</dbReference>
<dbReference type="InterPro" id="IPR011545">
    <property type="entry name" value="DEAD/DEAH_box_helicase_dom"/>
</dbReference>
<dbReference type="SMART" id="SM00487">
    <property type="entry name" value="DEXDc"/>
    <property type="match status" value="1"/>
</dbReference>
<dbReference type="InterPro" id="IPR036390">
    <property type="entry name" value="WH_DNA-bd_sf"/>
</dbReference>
<dbReference type="InterPro" id="IPR010997">
    <property type="entry name" value="HRDC-like_sf"/>
</dbReference>
<keyword evidence="4" id="KW-0378">Hydrolase</keyword>
<dbReference type="InterPro" id="IPR002121">
    <property type="entry name" value="HRDC_dom"/>
</dbReference>
<dbReference type="GO" id="GO:0003677">
    <property type="term" value="F:DNA binding"/>
    <property type="evidence" value="ECO:0007669"/>
    <property type="project" value="UniProtKB-KW"/>
</dbReference>
<keyword evidence="3" id="KW-0547">Nucleotide-binding</keyword>
<evidence type="ECO:0000256" key="5">
    <source>
        <dbReference type="ARBA" id="ARBA00022806"/>
    </source>
</evidence>
<dbReference type="InterPro" id="IPR001650">
    <property type="entry name" value="Helicase_C-like"/>
</dbReference>
<dbReference type="GO" id="GO:0016787">
    <property type="term" value="F:hydrolase activity"/>
    <property type="evidence" value="ECO:0007669"/>
    <property type="project" value="UniProtKB-KW"/>
</dbReference>
<feature type="domain" description="RQC" evidence="15">
    <location>
        <begin position="615"/>
        <end position="722"/>
    </location>
</feature>
<feature type="compositionally biased region" description="Low complexity" evidence="11">
    <location>
        <begin position="1042"/>
        <end position="1064"/>
    </location>
</feature>
<evidence type="ECO:0000256" key="1">
    <source>
        <dbReference type="ARBA" id="ARBA00001947"/>
    </source>
</evidence>
<dbReference type="AlphaFoldDB" id="A0AA36BX62"/>
<dbReference type="SMART" id="SM00341">
    <property type="entry name" value="HRDC"/>
    <property type="match status" value="1"/>
</dbReference>
<dbReference type="InterPro" id="IPR029491">
    <property type="entry name" value="Helicase_HTH"/>
</dbReference>
<evidence type="ECO:0000313" key="17">
    <source>
        <dbReference type="Proteomes" id="UP001162480"/>
    </source>
</evidence>
<dbReference type="Gene3D" id="1.10.150.80">
    <property type="entry name" value="HRDC domain"/>
    <property type="match status" value="1"/>
</dbReference>
<dbReference type="PANTHER" id="PTHR13710">
    <property type="entry name" value="DNA HELICASE RECQ FAMILY MEMBER"/>
    <property type="match status" value="1"/>
</dbReference>
<dbReference type="InterPro" id="IPR032284">
    <property type="entry name" value="RecQ_Zn-bd"/>
</dbReference>
<dbReference type="Pfam" id="PF00570">
    <property type="entry name" value="HRDC"/>
    <property type="match status" value="1"/>
</dbReference>
<evidence type="ECO:0000256" key="9">
    <source>
        <dbReference type="ARBA" id="ARBA00034617"/>
    </source>
</evidence>
<organism evidence="16 17">
    <name type="scientific">Octopus vulgaris</name>
    <name type="common">Common octopus</name>
    <dbReference type="NCBI Taxonomy" id="6645"/>
    <lineage>
        <taxon>Eukaryota</taxon>
        <taxon>Metazoa</taxon>
        <taxon>Spiralia</taxon>
        <taxon>Lophotrochozoa</taxon>
        <taxon>Mollusca</taxon>
        <taxon>Cephalopoda</taxon>
        <taxon>Coleoidea</taxon>
        <taxon>Octopodiformes</taxon>
        <taxon>Octopoda</taxon>
        <taxon>Incirrata</taxon>
        <taxon>Octopodidae</taxon>
        <taxon>Octopus</taxon>
    </lineage>
</organism>
<protein>
    <recommendedName>
        <fullName evidence="10">DNA 3'-5' helicase</fullName>
        <ecNumber evidence="10">5.6.2.4</ecNumber>
    </recommendedName>
</protein>
<gene>
    <name evidence="16" type="ORF">OCTVUL_1B007331</name>
</gene>
<dbReference type="GO" id="GO:0005634">
    <property type="term" value="C:nucleus"/>
    <property type="evidence" value="ECO:0007669"/>
    <property type="project" value="TreeGrafter"/>
</dbReference>
<evidence type="ECO:0000256" key="11">
    <source>
        <dbReference type="SAM" id="MobiDB-lite"/>
    </source>
</evidence>
<dbReference type="FunFam" id="3.40.50.300:FF:001389">
    <property type="entry name" value="ATP-dependent DNA helicase RecQ"/>
    <property type="match status" value="1"/>
</dbReference>
<name>A0AA36BX62_OCTVU</name>
<dbReference type="InterPro" id="IPR014001">
    <property type="entry name" value="Helicase_ATP-bd"/>
</dbReference>
<dbReference type="SMART" id="SM00490">
    <property type="entry name" value="HELICc"/>
    <property type="match status" value="1"/>
</dbReference>
<keyword evidence="17" id="KW-1185">Reference proteome</keyword>
<evidence type="ECO:0000259" key="15">
    <source>
        <dbReference type="SMART" id="SM00956"/>
    </source>
</evidence>
<comment type="cofactor">
    <cofactor evidence="1">
        <name>Zn(2+)</name>
        <dbReference type="ChEBI" id="CHEBI:29105"/>
    </cofactor>
</comment>
<keyword evidence="6" id="KW-0067">ATP-binding</keyword>
<evidence type="ECO:0000313" key="16">
    <source>
        <dbReference type="EMBL" id="CAI9741868.1"/>
    </source>
</evidence>
<feature type="domain" description="HRDC" evidence="12">
    <location>
        <begin position="792"/>
        <end position="872"/>
    </location>
</feature>
<dbReference type="GO" id="GO:0043138">
    <property type="term" value="F:3'-5' DNA helicase activity"/>
    <property type="evidence" value="ECO:0007669"/>
    <property type="project" value="UniProtKB-EC"/>
</dbReference>
<dbReference type="InterPro" id="IPR044876">
    <property type="entry name" value="HRDC_dom_sf"/>
</dbReference>
<dbReference type="SMART" id="SM00956">
    <property type="entry name" value="RQC"/>
    <property type="match status" value="1"/>
</dbReference>
<dbReference type="GO" id="GO:0005524">
    <property type="term" value="F:ATP binding"/>
    <property type="evidence" value="ECO:0007669"/>
    <property type="project" value="UniProtKB-KW"/>
</dbReference>